<organism evidence="6">
    <name type="scientific">Neobodo designis</name>
    <name type="common">Flagellated protozoan</name>
    <name type="synonym">Bodo designis</name>
    <dbReference type="NCBI Taxonomy" id="312471"/>
    <lineage>
        <taxon>Eukaryota</taxon>
        <taxon>Discoba</taxon>
        <taxon>Euglenozoa</taxon>
        <taxon>Kinetoplastea</taxon>
        <taxon>Metakinetoplastina</taxon>
        <taxon>Neobodonida</taxon>
        <taxon>Neobodo</taxon>
    </lineage>
</organism>
<dbReference type="AlphaFoldDB" id="A0A7S1L0B2"/>
<dbReference type="PROSITE" id="PS50865">
    <property type="entry name" value="ZF_MYND_2"/>
    <property type="match status" value="1"/>
</dbReference>
<gene>
    <name evidence="6" type="ORF">NDES1114_LOCUS1547</name>
</gene>
<protein>
    <recommendedName>
        <fullName evidence="5">MYND-type domain-containing protein</fullName>
    </recommendedName>
</protein>
<dbReference type="InterPro" id="IPR002893">
    <property type="entry name" value="Znf_MYND"/>
</dbReference>
<evidence type="ECO:0000313" key="6">
    <source>
        <dbReference type="EMBL" id="CAD9090528.1"/>
    </source>
</evidence>
<evidence type="ECO:0000256" key="3">
    <source>
        <dbReference type="ARBA" id="ARBA00022833"/>
    </source>
</evidence>
<evidence type="ECO:0000256" key="4">
    <source>
        <dbReference type="PROSITE-ProRule" id="PRU00134"/>
    </source>
</evidence>
<reference evidence="6" key="1">
    <citation type="submission" date="2021-01" db="EMBL/GenBank/DDBJ databases">
        <authorList>
            <person name="Corre E."/>
            <person name="Pelletier E."/>
            <person name="Niang G."/>
            <person name="Scheremetjew M."/>
            <person name="Finn R."/>
            <person name="Kale V."/>
            <person name="Holt S."/>
            <person name="Cochrane G."/>
            <person name="Meng A."/>
            <person name="Brown T."/>
            <person name="Cohen L."/>
        </authorList>
    </citation>
    <scope>NUCLEOTIDE SEQUENCE</scope>
    <source>
        <strain evidence="6">CCAP 1951/1</strain>
    </source>
</reference>
<accession>A0A7S1L0B2</accession>
<keyword evidence="1" id="KW-0479">Metal-binding</keyword>
<feature type="domain" description="MYND-type" evidence="5">
    <location>
        <begin position="201"/>
        <end position="251"/>
    </location>
</feature>
<evidence type="ECO:0000256" key="2">
    <source>
        <dbReference type="ARBA" id="ARBA00022771"/>
    </source>
</evidence>
<evidence type="ECO:0000259" key="5">
    <source>
        <dbReference type="PROSITE" id="PS50865"/>
    </source>
</evidence>
<evidence type="ECO:0000256" key="1">
    <source>
        <dbReference type="ARBA" id="ARBA00022723"/>
    </source>
</evidence>
<keyword evidence="3" id="KW-0862">Zinc</keyword>
<keyword evidence="2 4" id="KW-0863">Zinc-finger</keyword>
<dbReference type="Gene3D" id="6.10.140.2220">
    <property type="match status" value="1"/>
</dbReference>
<dbReference type="Pfam" id="PF01753">
    <property type="entry name" value="zf-MYND"/>
    <property type="match status" value="1"/>
</dbReference>
<name>A0A7S1L0B2_NEODS</name>
<dbReference type="GO" id="GO:0008270">
    <property type="term" value="F:zinc ion binding"/>
    <property type="evidence" value="ECO:0007669"/>
    <property type="project" value="UniProtKB-KW"/>
</dbReference>
<dbReference type="EMBL" id="HBGF01002236">
    <property type="protein sequence ID" value="CAD9090528.1"/>
    <property type="molecule type" value="Transcribed_RNA"/>
</dbReference>
<proteinExistence type="predicted"/>
<dbReference type="SUPFAM" id="SSF144232">
    <property type="entry name" value="HIT/MYND zinc finger-like"/>
    <property type="match status" value="1"/>
</dbReference>
<sequence>MPKLPNRDPVPLEELLDMFERAKHFDVEALGNGVLHLSSVVNDIAVKEALVRRSGALKAVAMLLMQPAMYRIHFEILMILGEVCRREDPKETATKPDLRAQVTKTNDNARKAVGFLATLPWLHGALQDIVAAKDTPEARDSAPAAGDLLAALPPKSAAVDEALAAWTPDAQARCVDLMFLDERYRLLEYAPFVPRASPWSCANCGVAKEERDPATGSRGKPYNRCAQCKAVFYCSGECQKAHWKAMHKPACVALKKALEDGFKRAEGAAEAFTLLFHPNRAFIYMQRPELFQGVGYEDFFLQYTNAATN</sequence>